<dbReference type="PANTHER" id="PTHR11439">
    <property type="entry name" value="GAG-POL-RELATED RETROTRANSPOSON"/>
    <property type="match status" value="1"/>
</dbReference>
<dbReference type="Pfam" id="PF07727">
    <property type="entry name" value="RVT_2"/>
    <property type="match status" value="2"/>
</dbReference>
<feature type="domain" description="Reverse transcriptase Ty1/copia-type" evidence="2">
    <location>
        <begin position="154"/>
        <end position="259"/>
    </location>
</feature>
<dbReference type="EMBL" id="JAACJJ010000057">
    <property type="protein sequence ID" value="KAF5310638.1"/>
    <property type="molecule type" value="Genomic_DNA"/>
</dbReference>
<dbReference type="OrthoDB" id="7691805at2759"/>
<feature type="region of interest" description="Disordered" evidence="1">
    <location>
        <begin position="39"/>
        <end position="90"/>
    </location>
</feature>
<evidence type="ECO:0000313" key="4">
    <source>
        <dbReference type="Proteomes" id="UP000567179"/>
    </source>
</evidence>
<feature type="compositionally biased region" description="Polar residues" evidence="1">
    <location>
        <begin position="39"/>
        <end position="62"/>
    </location>
</feature>
<name>A0A8H5ATM4_9AGAR</name>
<proteinExistence type="predicted"/>
<feature type="compositionally biased region" description="Pro residues" evidence="1">
    <location>
        <begin position="68"/>
        <end position="83"/>
    </location>
</feature>
<dbReference type="AlphaFoldDB" id="A0A8H5ATM4"/>
<feature type="region of interest" description="Disordered" evidence="1">
    <location>
        <begin position="1"/>
        <end position="27"/>
    </location>
</feature>
<accession>A0A8H5ATM4</accession>
<dbReference type="InterPro" id="IPR013103">
    <property type="entry name" value="RVT_2"/>
</dbReference>
<keyword evidence="4" id="KW-1185">Reference proteome</keyword>
<dbReference type="Proteomes" id="UP000567179">
    <property type="component" value="Unassembled WGS sequence"/>
</dbReference>
<evidence type="ECO:0000259" key="2">
    <source>
        <dbReference type="Pfam" id="PF07727"/>
    </source>
</evidence>
<feature type="domain" description="Reverse transcriptase Ty1/copia-type" evidence="2">
    <location>
        <begin position="329"/>
        <end position="464"/>
    </location>
</feature>
<gene>
    <name evidence="3" type="ORF">D9619_008097</name>
</gene>
<protein>
    <recommendedName>
        <fullName evidence="2">Reverse transcriptase Ty1/copia-type domain-containing protein</fullName>
    </recommendedName>
</protein>
<reference evidence="3 4" key="1">
    <citation type="journal article" date="2020" name="ISME J.">
        <title>Uncovering the hidden diversity of litter-decomposition mechanisms in mushroom-forming fungi.</title>
        <authorList>
            <person name="Floudas D."/>
            <person name="Bentzer J."/>
            <person name="Ahren D."/>
            <person name="Johansson T."/>
            <person name="Persson P."/>
            <person name="Tunlid A."/>
        </authorList>
    </citation>
    <scope>NUCLEOTIDE SEQUENCE [LARGE SCALE GENOMIC DNA]</scope>
    <source>
        <strain evidence="3 4">CBS 101986</strain>
    </source>
</reference>
<evidence type="ECO:0000313" key="3">
    <source>
        <dbReference type="EMBL" id="KAF5310638.1"/>
    </source>
</evidence>
<comment type="caution">
    <text evidence="3">The sequence shown here is derived from an EMBL/GenBank/DDBJ whole genome shotgun (WGS) entry which is preliminary data.</text>
</comment>
<organism evidence="3 4">
    <name type="scientific">Psilocybe cf. subviscida</name>
    <dbReference type="NCBI Taxonomy" id="2480587"/>
    <lineage>
        <taxon>Eukaryota</taxon>
        <taxon>Fungi</taxon>
        <taxon>Dikarya</taxon>
        <taxon>Basidiomycota</taxon>
        <taxon>Agaricomycotina</taxon>
        <taxon>Agaricomycetes</taxon>
        <taxon>Agaricomycetidae</taxon>
        <taxon>Agaricales</taxon>
        <taxon>Agaricineae</taxon>
        <taxon>Strophariaceae</taxon>
        <taxon>Psilocybe</taxon>
    </lineage>
</organism>
<evidence type="ECO:0000256" key="1">
    <source>
        <dbReference type="SAM" id="MobiDB-lite"/>
    </source>
</evidence>
<sequence>MQKNRKPRFQAEFLNMNQSTPTVAKDEDRAYGLARLHTTLNTTGSDVNMSRSSSPASESTFVSAPSSPTIPPSNPAPEPPSVPAPRRSGQIAGDAPAIERVRLNAPLAMSAENILTPGNEHWVPRNASKALSHRGPEWKAAMQKEYDMMLKMGVWKLVERPKGAKTMKCRWVFANKTDAEGKVIGRKARIVAKGFTQIPGLHFTDTFASVVRYESVRMLVSTAVCSGMFLFQGDYVSAYLNSPIPVPILMEQVEGWEVTSLDGCVPSQPVSMPRPDGLVYELVTYIPPGGDMRNWSNVLLDLSLPPVPSSLDPALPSPANDLKPTAADEKSLVVVLDRALYGTVDGARNWSIVLSTEMKDLGYYESCADQSIRTRLRDGEHTITATYSDNVTGATTTREGYEVAMRELSRKFEVKDMGKLKFVIGMGIDRNWETGVARVHVQPFLERTLARFRMTDCAPKYTPLPPGIVLTASMSPSTELEKEQMAKIPYHEALGCIMYAQYVARPDLSFAVTLLSCFASNPGQQHWAAVLHVLAYIKATMHFALMYGGEGYKSIAPLGYTDANFAGDIDTHRSYAGYLFLQGGGLTAWGTKLLPRPSLSTSESEQIFR</sequence>